<dbReference type="Pfam" id="PF00691">
    <property type="entry name" value="OmpA"/>
    <property type="match status" value="1"/>
</dbReference>
<reference evidence="8" key="1">
    <citation type="journal article" date="2019" name="Int. J. Syst. Evol. Microbiol.">
        <title>The Global Catalogue of Microorganisms (GCM) 10K type strain sequencing project: providing services to taxonomists for standard genome sequencing and annotation.</title>
        <authorList>
            <consortium name="The Broad Institute Genomics Platform"/>
            <consortium name="The Broad Institute Genome Sequencing Center for Infectious Disease"/>
            <person name="Wu L."/>
            <person name="Ma J."/>
        </authorList>
    </citation>
    <scope>NUCLEOTIDE SEQUENCE [LARGE SCALE GENOMIC DNA]</scope>
    <source>
        <strain evidence="8">CGMCC 4.7241</strain>
    </source>
</reference>
<evidence type="ECO:0000256" key="5">
    <source>
        <dbReference type="SAM" id="MobiDB-lite"/>
    </source>
</evidence>
<dbReference type="PROSITE" id="PS51123">
    <property type="entry name" value="OMPA_2"/>
    <property type="match status" value="1"/>
</dbReference>
<keyword evidence="2 4" id="KW-0472">Membrane</keyword>
<dbReference type="PANTHER" id="PTHR30329:SF21">
    <property type="entry name" value="LIPOPROTEIN YIAD-RELATED"/>
    <property type="match status" value="1"/>
</dbReference>
<evidence type="ECO:0000256" key="3">
    <source>
        <dbReference type="ARBA" id="ARBA00023237"/>
    </source>
</evidence>
<evidence type="ECO:0000313" key="7">
    <source>
        <dbReference type="EMBL" id="MFC3762585.1"/>
    </source>
</evidence>
<comment type="caution">
    <text evidence="7">The sequence shown here is derived from an EMBL/GenBank/DDBJ whole genome shotgun (WGS) entry which is preliminary data.</text>
</comment>
<keyword evidence="8" id="KW-1185">Reference proteome</keyword>
<dbReference type="InterPro" id="IPR006665">
    <property type="entry name" value="OmpA-like"/>
</dbReference>
<name>A0ABV7YFZ9_9ACTN</name>
<gene>
    <name evidence="7" type="ORF">ACFOUW_17210</name>
</gene>
<dbReference type="InterPro" id="IPR050330">
    <property type="entry name" value="Bact_OuterMem_StrucFunc"/>
</dbReference>
<feature type="domain" description="OmpA-like" evidence="6">
    <location>
        <begin position="160"/>
        <end position="278"/>
    </location>
</feature>
<accession>A0ABV7YFZ9</accession>
<dbReference type="PANTHER" id="PTHR30329">
    <property type="entry name" value="STATOR ELEMENT OF FLAGELLAR MOTOR COMPLEX"/>
    <property type="match status" value="1"/>
</dbReference>
<dbReference type="InterPro" id="IPR006664">
    <property type="entry name" value="OMP_bac"/>
</dbReference>
<dbReference type="Proteomes" id="UP001595699">
    <property type="component" value="Unassembled WGS sequence"/>
</dbReference>
<evidence type="ECO:0000259" key="6">
    <source>
        <dbReference type="PROSITE" id="PS51123"/>
    </source>
</evidence>
<dbReference type="PRINTS" id="PR01021">
    <property type="entry name" value="OMPADOMAIN"/>
</dbReference>
<comment type="subcellular location">
    <subcellularLocation>
        <location evidence="1">Cell outer membrane</location>
    </subcellularLocation>
</comment>
<keyword evidence="3" id="KW-0998">Cell outer membrane</keyword>
<evidence type="ECO:0000256" key="1">
    <source>
        <dbReference type="ARBA" id="ARBA00004442"/>
    </source>
</evidence>
<dbReference type="RefSeq" id="WP_205118871.1">
    <property type="nucleotide sequence ID" value="NZ_JAFBCM010000001.1"/>
</dbReference>
<feature type="region of interest" description="Disordered" evidence="5">
    <location>
        <begin position="107"/>
        <end position="126"/>
    </location>
</feature>
<dbReference type="Gene3D" id="3.30.1330.60">
    <property type="entry name" value="OmpA-like domain"/>
    <property type="match status" value="1"/>
</dbReference>
<sequence length="278" mass="28917">MTGPDGATLVPGFTIPSQVVDAGCVVSYDAPGGCLGAVRISAASIPPVTIPESVLPASGSQPAKTFAAVSVAGASAPEAYTPQACQVEDDGELPAVTRKGAVRKGIARNGAARPGGSQSSVRVETVRIPPVRLPDVDVDPGRLESRKLEGRSDVDVLTGEGTVSYVAPGNVLFDTDKSEIRRDAEAALRDIAAQIRAKSPNARLRVEGHTDDRGDETYGLRLSERRARSVADWLVKSAGFPADRITTKGFGEAAPAVPNTSAANRQKNRRVVITVLGS</sequence>
<proteinExistence type="predicted"/>
<dbReference type="EMBL" id="JBHRZH010000015">
    <property type="protein sequence ID" value="MFC3762585.1"/>
    <property type="molecule type" value="Genomic_DNA"/>
</dbReference>
<organism evidence="7 8">
    <name type="scientific">Tenggerimyces flavus</name>
    <dbReference type="NCBI Taxonomy" id="1708749"/>
    <lineage>
        <taxon>Bacteria</taxon>
        <taxon>Bacillati</taxon>
        <taxon>Actinomycetota</taxon>
        <taxon>Actinomycetes</taxon>
        <taxon>Propionibacteriales</taxon>
        <taxon>Nocardioidaceae</taxon>
        <taxon>Tenggerimyces</taxon>
    </lineage>
</organism>
<protein>
    <submittedName>
        <fullName evidence="7">OmpA family protein</fullName>
    </submittedName>
</protein>
<evidence type="ECO:0000256" key="2">
    <source>
        <dbReference type="ARBA" id="ARBA00023136"/>
    </source>
</evidence>
<dbReference type="InterPro" id="IPR036737">
    <property type="entry name" value="OmpA-like_sf"/>
</dbReference>
<evidence type="ECO:0000313" key="8">
    <source>
        <dbReference type="Proteomes" id="UP001595699"/>
    </source>
</evidence>
<dbReference type="SUPFAM" id="SSF103088">
    <property type="entry name" value="OmpA-like"/>
    <property type="match status" value="1"/>
</dbReference>
<dbReference type="CDD" id="cd07185">
    <property type="entry name" value="OmpA_C-like"/>
    <property type="match status" value="1"/>
</dbReference>
<evidence type="ECO:0000256" key="4">
    <source>
        <dbReference type="PROSITE-ProRule" id="PRU00473"/>
    </source>
</evidence>